<dbReference type="SMR" id="A0A0M5J181"/>
<dbReference type="PANTHER" id="PTHR21391:SF0">
    <property type="entry name" value="AT04489P-RELATED"/>
    <property type="match status" value="1"/>
</dbReference>
<name>A0A0M5J181_DROBS</name>
<dbReference type="OMA" id="MLMAKSH"/>
<keyword evidence="2" id="KW-1185">Reference proteome</keyword>
<sequence>MKLDENAPAGKLVANVQPWELVDWPEQHRRNMYRSWAQYFAAERQNLAARIYFNKCIDEHAGDDWQALYLRSKFHRSIALAGEALEDSKRAVAVSETTDTAVNIELSDALYDLNRFEEHKMLLHDNMAKCVGHSKVPFERRVSLVNSNFNDSVGDSLGPFFLKNSSQLRPYYEELIKSREPPDMRPIWKILRERHECDTQSVLEIKKDMISPLQAARRQRKAKIYYQHYFNRNWVDIAFMQQLRHNPNVTLNKYFKSGQERANYLNCNFNRVKTFTQMLHCRSPVYNETKENIDDWQKNDAFHKANMYRIQYQTRRNMLSILSTIRSIRKQKDTLRLRKYVSDVMGHYNTIKTLRLMPWKTEFMNEVYNHLALSLCQGFRLPKQKLSPYDNDAMCHLLGMPSLKPTEPIEVVFGDRSTYVYDDSGPQFEATKAYKRSKDRLEKRLYFATLPIERSYLLYELADSHMGQHHLVQCLVYAKRAIEEARKCNSIIWEFLATMLQAKSHAVLCKYERQSEVLDAAYKLAKDLKSPKLCTFIELCRMLNRDYMTLRKMSQLVASKRLRYKMSNRSSGITPSQFSPD</sequence>
<gene>
    <name evidence="1" type="ORF">Dbus_chrXg1217</name>
</gene>
<evidence type="ECO:0000313" key="2">
    <source>
        <dbReference type="Proteomes" id="UP000494163"/>
    </source>
</evidence>
<protein>
    <submittedName>
        <fullName evidence="1">R-cup</fullName>
    </submittedName>
</protein>
<dbReference type="EMBL" id="CP012528">
    <property type="protein sequence ID" value="ALC49361.1"/>
    <property type="molecule type" value="Genomic_DNA"/>
</dbReference>
<dbReference type="Proteomes" id="UP000494163">
    <property type="component" value="Chromosome X"/>
</dbReference>
<dbReference type="PANTHER" id="PTHR21391">
    <property type="entry name" value="AT04489P-RELATED"/>
    <property type="match status" value="1"/>
</dbReference>
<evidence type="ECO:0000313" key="1">
    <source>
        <dbReference type="EMBL" id="ALC49361.1"/>
    </source>
</evidence>
<feature type="non-terminal residue" evidence="1">
    <location>
        <position position="581"/>
    </location>
</feature>
<dbReference type="OrthoDB" id="7752111at2759"/>
<reference evidence="1 2" key="1">
    <citation type="submission" date="2015-08" db="EMBL/GenBank/DDBJ databases">
        <title>Ancestral chromatin configuration constrains chromatin evolution on differentiating sex chromosomes in Drosophila.</title>
        <authorList>
            <person name="Zhou Q."/>
            <person name="Bachtrog D."/>
        </authorList>
    </citation>
    <scope>NUCLEOTIDE SEQUENCE [LARGE SCALE GENOMIC DNA]</scope>
    <source>
        <tissue evidence="1">Whole larvae</tissue>
    </source>
</reference>
<accession>A0A0M5J181</accession>
<dbReference type="AlphaFoldDB" id="A0A0M5J181"/>
<proteinExistence type="predicted"/>
<dbReference type="STRING" id="30019.A0A0M5J181"/>
<organism evidence="1 2">
    <name type="scientific">Drosophila busckii</name>
    <name type="common">Fruit fly</name>
    <dbReference type="NCBI Taxonomy" id="30019"/>
    <lineage>
        <taxon>Eukaryota</taxon>
        <taxon>Metazoa</taxon>
        <taxon>Ecdysozoa</taxon>
        <taxon>Arthropoda</taxon>
        <taxon>Hexapoda</taxon>
        <taxon>Insecta</taxon>
        <taxon>Pterygota</taxon>
        <taxon>Neoptera</taxon>
        <taxon>Endopterygota</taxon>
        <taxon>Diptera</taxon>
        <taxon>Brachycera</taxon>
        <taxon>Muscomorpha</taxon>
        <taxon>Ephydroidea</taxon>
        <taxon>Drosophilidae</taxon>
        <taxon>Drosophila</taxon>
    </lineage>
</organism>